<protein>
    <submittedName>
        <fullName evidence="1">Uncharacterized protein</fullName>
    </submittedName>
</protein>
<gene>
    <name evidence="1" type="ORF">Enr8_45100</name>
</gene>
<dbReference type="AlphaFoldDB" id="A0A5C5UTU2"/>
<accession>A0A5C5UTU2</accession>
<comment type="caution">
    <text evidence="1">The sequence shown here is derived from an EMBL/GenBank/DDBJ whole genome shotgun (WGS) entry which is preliminary data.</text>
</comment>
<evidence type="ECO:0000313" key="2">
    <source>
        <dbReference type="Proteomes" id="UP000318878"/>
    </source>
</evidence>
<dbReference type="Proteomes" id="UP000318878">
    <property type="component" value="Unassembled WGS sequence"/>
</dbReference>
<evidence type="ECO:0000313" key="1">
    <source>
        <dbReference type="EMBL" id="TWT29854.1"/>
    </source>
</evidence>
<reference evidence="1 2" key="1">
    <citation type="submission" date="2019-02" db="EMBL/GenBank/DDBJ databases">
        <title>Deep-cultivation of Planctomycetes and their phenomic and genomic characterization uncovers novel biology.</title>
        <authorList>
            <person name="Wiegand S."/>
            <person name="Jogler M."/>
            <person name="Boedeker C."/>
            <person name="Pinto D."/>
            <person name="Vollmers J."/>
            <person name="Rivas-Marin E."/>
            <person name="Kohn T."/>
            <person name="Peeters S.H."/>
            <person name="Heuer A."/>
            <person name="Rast P."/>
            <person name="Oberbeckmann S."/>
            <person name="Bunk B."/>
            <person name="Jeske O."/>
            <person name="Meyerdierks A."/>
            <person name="Storesund J.E."/>
            <person name="Kallscheuer N."/>
            <person name="Luecker S."/>
            <person name="Lage O.M."/>
            <person name="Pohl T."/>
            <person name="Merkel B.J."/>
            <person name="Hornburger P."/>
            <person name="Mueller R.-W."/>
            <person name="Bruemmer F."/>
            <person name="Labrenz M."/>
            <person name="Spormann A.M."/>
            <person name="Op Den Camp H."/>
            <person name="Overmann J."/>
            <person name="Amann R."/>
            <person name="Jetten M.S.M."/>
            <person name="Mascher T."/>
            <person name="Medema M.H."/>
            <person name="Devos D.P."/>
            <person name="Kaster A.-K."/>
            <person name="Ovreas L."/>
            <person name="Rohde M."/>
            <person name="Galperin M.Y."/>
            <person name="Jogler C."/>
        </authorList>
    </citation>
    <scope>NUCLEOTIDE SEQUENCE [LARGE SCALE GENOMIC DNA]</scope>
    <source>
        <strain evidence="1 2">Enr8</strain>
    </source>
</reference>
<proteinExistence type="predicted"/>
<organism evidence="1 2">
    <name type="scientific">Blastopirellula retiformator</name>
    <dbReference type="NCBI Taxonomy" id="2527970"/>
    <lineage>
        <taxon>Bacteria</taxon>
        <taxon>Pseudomonadati</taxon>
        <taxon>Planctomycetota</taxon>
        <taxon>Planctomycetia</taxon>
        <taxon>Pirellulales</taxon>
        <taxon>Pirellulaceae</taxon>
        <taxon>Blastopirellula</taxon>
    </lineage>
</organism>
<keyword evidence="2" id="KW-1185">Reference proteome</keyword>
<dbReference type="RefSeq" id="WP_146435923.1">
    <property type="nucleotide sequence ID" value="NZ_SJPF01000006.1"/>
</dbReference>
<dbReference type="EMBL" id="SJPF01000006">
    <property type="protein sequence ID" value="TWT29854.1"/>
    <property type="molecule type" value="Genomic_DNA"/>
</dbReference>
<sequence length="115" mass="12328">MKIVYFTRDLLFPSKAQQAARMGGVTLQMVGSSEQCAAAVDDETERVVVDLGSTTESLADLVTALKAKKPELELIAYGPHVQTDRLAAAKTAGFRTMSNGQLHSGMHEVFGKAES</sequence>
<dbReference type="OrthoDB" id="291953at2"/>
<name>A0A5C5UTU2_9BACT</name>